<dbReference type="Pfam" id="PF05547">
    <property type="entry name" value="Peptidase_M6"/>
    <property type="match status" value="1"/>
</dbReference>
<protein>
    <submittedName>
        <fullName evidence="3">M6 family metalloprotease-like protein</fullName>
    </submittedName>
</protein>
<evidence type="ECO:0000259" key="2">
    <source>
        <dbReference type="Pfam" id="PF05547"/>
    </source>
</evidence>
<proteinExistence type="predicted"/>
<name>A0A660L495_9ACTN</name>
<dbReference type="GO" id="GO:0006508">
    <property type="term" value="P:proteolysis"/>
    <property type="evidence" value="ECO:0007669"/>
    <property type="project" value="UniProtKB-KW"/>
</dbReference>
<comment type="caution">
    <text evidence="3">The sequence shown here is derived from an EMBL/GenBank/DDBJ whole genome shotgun (WGS) entry which is preliminary data.</text>
</comment>
<feature type="domain" description="Peptidase M6-like" evidence="2">
    <location>
        <begin position="279"/>
        <end position="335"/>
    </location>
</feature>
<accession>A0A660L495</accession>
<evidence type="ECO:0000256" key="1">
    <source>
        <dbReference type="SAM" id="SignalP"/>
    </source>
</evidence>
<dbReference type="InterPro" id="IPR008757">
    <property type="entry name" value="Peptidase_M6-like_domain"/>
</dbReference>
<dbReference type="SUPFAM" id="SSF55486">
    <property type="entry name" value="Metalloproteases ('zincins'), catalytic domain"/>
    <property type="match status" value="1"/>
</dbReference>
<dbReference type="AlphaFoldDB" id="A0A660L495"/>
<organism evidence="3 4">
    <name type="scientific">Solirubrobacter pauli</name>
    <dbReference type="NCBI Taxonomy" id="166793"/>
    <lineage>
        <taxon>Bacteria</taxon>
        <taxon>Bacillati</taxon>
        <taxon>Actinomycetota</taxon>
        <taxon>Thermoleophilia</taxon>
        <taxon>Solirubrobacterales</taxon>
        <taxon>Solirubrobacteraceae</taxon>
        <taxon>Solirubrobacter</taxon>
    </lineage>
</organism>
<feature type="signal peptide" evidence="1">
    <location>
        <begin position="1"/>
        <end position="23"/>
    </location>
</feature>
<dbReference type="EMBL" id="RBIL01000002">
    <property type="protein sequence ID" value="RKQ88145.1"/>
    <property type="molecule type" value="Genomic_DNA"/>
</dbReference>
<reference evidence="3 4" key="1">
    <citation type="submission" date="2018-10" db="EMBL/GenBank/DDBJ databases">
        <title>Genomic Encyclopedia of Archaeal and Bacterial Type Strains, Phase II (KMG-II): from individual species to whole genera.</title>
        <authorList>
            <person name="Goeker M."/>
        </authorList>
    </citation>
    <scope>NUCLEOTIDE SEQUENCE [LARGE SCALE GENOMIC DNA]</scope>
    <source>
        <strain evidence="3 4">DSM 14954</strain>
    </source>
</reference>
<keyword evidence="3" id="KW-0378">Hydrolase</keyword>
<dbReference type="Proteomes" id="UP000278962">
    <property type="component" value="Unassembled WGS sequence"/>
</dbReference>
<sequence length="820" mass="86790">MKVLHAAGIAALLALAAPAAALAGPPAAIDAQNWSFQDNLTWNDYKPLPGTDYSDPSIQPTIKKWKVALVVADFPDKGFAISQPAGSTIFGTPTTEAHDVPRADVPAWYRDFLNKPQAINHYQTMNRYWMEDSFGRYGVQLDSFGPYRMPGNSYQYFMTDQGGSTNGVPNNAAHCPALTPAKPCNLNFRTDARAAWVADVGTAKVAEYDNIFYVSSGEDESSTWQEFGEMKWKTQDLVPDEFGPKAYGDLSQTNWAVSRYVPWSSWASASTMWPNASGNTSVETESSGMGTYAHELTHNLGLPDNYNNPFGTVQQVTATGMWDMMSRGSFNGPGGQHTRWMIPPTLGGSLGSQHNVRNKRFLNFLTDDQLLRLNRDGLKQTGMAVADVTAREVAPTGNEIAGVNIALDGTGDNSTPCYVNGQLTSPNCDGVAKNAAGTVSGKWNNYTMEVVQQIGSDSFDPGHGVLISKTKNANSSCGSYSCFVWVVDAHPEDINKVDFVYPDGTVKLATVGDERQKNDASFNAGLNSGSSYEYGDTANRLHFYVLDRSTDAQGILHYKVGVRSLDGAGPQARGVSLASPQLGNAEGYSTCTFTLKNTGAAASLPNVHPQDAAKFLSTDIYRLSASATGTGYSAYLKNAFASAKFGESVTVPVYIEKGAGAGSITLNAVSESDPTKTASAVCSLADSTVGGSVPATLALNLSGPASFGAFTPGLGTDYYASTKATVISTAGDATLTVADSSTTAPGHLVNGAFSLPQALQVSGTTAGAYSALPATLKTYDAPASNDDVAVSFKQTIGDKDALRTGTYAKSLTFTLSTTTP</sequence>
<keyword evidence="3" id="KW-0482">Metalloprotease</keyword>
<feature type="chain" id="PRO_5024922959" evidence="1">
    <location>
        <begin position="24"/>
        <end position="820"/>
    </location>
</feature>
<dbReference type="OrthoDB" id="5165286at2"/>
<evidence type="ECO:0000313" key="3">
    <source>
        <dbReference type="EMBL" id="RKQ88145.1"/>
    </source>
</evidence>
<dbReference type="RefSeq" id="WP_121257401.1">
    <property type="nucleotide sequence ID" value="NZ_RBIL01000002.1"/>
</dbReference>
<gene>
    <name evidence="3" type="ORF">C8N24_6186</name>
</gene>
<evidence type="ECO:0000313" key="4">
    <source>
        <dbReference type="Proteomes" id="UP000278962"/>
    </source>
</evidence>
<keyword evidence="1" id="KW-0732">Signal</keyword>
<dbReference type="GO" id="GO:0008237">
    <property type="term" value="F:metallopeptidase activity"/>
    <property type="evidence" value="ECO:0007669"/>
    <property type="project" value="UniProtKB-KW"/>
</dbReference>
<keyword evidence="4" id="KW-1185">Reference proteome</keyword>
<dbReference type="NCBIfam" id="TIGR03296">
    <property type="entry name" value="M6dom_TIGR03296"/>
    <property type="match status" value="1"/>
</dbReference>
<keyword evidence="3" id="KW-0645">Protease</keyword>